<gene>
    <name evidence="7" type="ORF">V6N11_073968</name>
</gene>
<dbReference type="Proteomes" id="UP001396334">
    <property type="component" value="Unassembled WGS sequence"/>
</dbReference>
<dbReference type="SUPFAM" id="SSF53335">
    <property type="entry name" value="S-adenosyl-L-methionine-dependent methyltransferases"/>
    <property type="match status" value="1"/>
</dbReference>
<feature type="region of interest" description="SAM motif III" evidence="4">
    <location>
        <begin position="221"/>
        <end position="230"/>
    </location>
</feature>
<dbReference type="EMBL" id="JBBPBN010000080">
    <property type="protein sequence ID" value="KAK8983564.1"/>
    <property type="molecule type" value="Genomic_DNA"/>
</dbReference>
<evidence type="ECO:0000256" key="5">
    <source>
        <dbReference type="SAM" id="MobiDB-lite"/>
    </source>
</evidence>
<dbReference type="InterPro" id="IPR029063">
    <property type="entry name" value="SAM-dependent_MTases_sf"/>
</dbReference>
<sequence length="378" mass="41688">MASALQTLSCFLRTRQLSSPPRPSISFPYSSSSSFSGASQPNGRFVSARIKAAASATTVDARELKDGIAEFYDESSGIWEDIWGEHMHHGFYDPDSDGSGSDHRAAQIRMIEESLRFAGVSEEPAKKPKRIVDVGCGIGGSSRYLAKKYGAQCQGITLSPVQADRANALAAAQGLADKVSFRVADALNQPFSDGQFDLVWSMESGEHMCDRAKFVDELVRVAAPGGTIIIVTWCNRDLGPSEESLQPWERNLLKRICDAYYLPDWCSASDYVKIFQSLSFQDIKSEDWSEQVAPFWPAVIRSAMTWKGLTSLLRSGRIKNHERGVGDAVDDPGLPEGGDQVLHHYLPETTPVTTPLTDFPEKPYRAKPYFFLDEAIFG</sequence>
<name>A0ABR2P555_9ROSI</name>
<dbReference type="PANTHER" id="PTHR43591">
    <property type="entry name" value="METHYLTRANSFERASE"/>
    <property type="match status" value="1"/>
</dbReference>
<dbReference type="InterPro" id="IPR013216">
    <property type="entry name" value="Methyltransf_11"/>
</dbReference>
<dbReference type="PROSITE" id="PS51581">
    <property type="entry name" value="SAM_GTMT"/>
    <property type="match status" value="1"/>
</dbReference>
<keyword evidence="3 4" id="KW-0949">S-adenosyl-L-methionine</keyword>
<keyword evidence="2 4" id="KW-0808">Transferase</keyword>
<evidence type="ECO:0000256" key="2">
    <source>
        <dbReference type="ARBA" id="ARBA00022679"/>
    </source>
</evidence>
<feature type="region of interest" description="SAM motif I" evidence="4">
    <location>
        <begin position="131"/>
        <end position="140"/>
    </location>
</feature>
<evidence type="ECO:0000256" key="4">
    <source>
        <dbReference type="PROSITE-ProRule" id="PRU00914"/>
    </source>
</evidence>
<dbReference type="PANTHER" id="PTHR43591:SF81">
    <property type="entry name" value="MAGNESIUM PROTOPORPHYRIN IX METHYLTRANSFERASE, CHLOROPLASTIC-RELATED"/>
    <property type="match status" value="1"/>
</dbReference>
<protein>
    <recommendedName>
        <fullName evidence="6">Methyltransferase type 11 domain-containing protein</fullName>
    </recommendedName>
</protein>
<evidence type="ECO:0000259" key="6">
    <source>
        <dbReference type="Pfam" id="PF08241"/>
    </source>
</evidence>
<feature type="region of interest" description="Disordered" evidence="5">
    <location>
        <begin position="18"/>
        <end position="38"/>
    </location>
</feature>
<evidence type="ECO:0000313" key="7">
    <source>
        <dbReference type="EMBL" id="KAK8983564.1"/>
    </source>
</evidence>
<comment type="similarity">
    <text evidence="4">Belongs to the class I-like SAM-binding methyltransferase superfamily. gTMT family.</text>
</comment>
<keyword evidence="1 4" id="KW-0489">Methyltransferase</keyword>
<keyword evidence="8" id="KW-1185">Reference proteome</keyword>
<evidence type="ECO:0000256" key="3">
    <source>
        <dbReference type="ARBA" id="ARBA00022691"/>
    </source>
</evidence>
<feature type="compositionally biased region" description="Low complexity" evidence="5">
    <location>
        <begin position="24"/>
        <end position="38"/>
    </location>
</feature>
<dbReference type="CDD" id="cd02440">
    <property type="entry name" value="AdoMet_MTases"/>
    <property type="match status" value="1"/>
</dbReference>
<reference evidence="7 8" key="1">
    <citation type="journal article" date="2024" name="G3 (Bethesda)">
        <title>Genome assembly of Hibiscus sabdariffa L. provides insights into metabolisms of medicinal natural products.</title>
        <authorList>
            <person name="Kim T."/>
        </authorList>
    </citation>
    <scope>NUCLEOTIDE SEQUENCE [LARGE SCALE GENOMIC DNA]</scope>
    <source>
        <strain evidence="7">TK-2024</strain>
        <tissue evidence="7">Old leaves</tissue>
    </source>
</reference>
<dbReference type="Pfam" id="PF08241">
    <property type="entry name" value="Methyltransf_11"/>
    <property type="match status" value="1"/>
</dbReference>
<feature type="region of interest" description="SAM motif II" evidence="4">
    <location>
        <begin position="194"/>
        <end position="202"/>
    </location>
</feature>
<organism evidence="7 8">
    <name type="scientific">Hibiscus sabdariffa</name>
    <name type="common">roselle</name>
    <dbReference type="NCBI Taxonomy" id="183260"/>
    <lineage>
        <taxon>Eukaryota</taxon>
        <taxon>Viridiplantae</taxon>
        <taxon>Streptophyta</taxon>
        <taxon>Embryophyta</taxon>
        <taxon>Tracheophyta</taxon>
        <taxon>Spermatophyta</taxon>
        <taxon>Magnoliopsida</taxon>
        <taxon>eudicotyledons</taxon>
        <taxon>Gunneridae</taxon>
        <taxon>Pentapetalae</taxon>
        <taxon>rosids</taxon>
        <taxon>malvids</taxon>
        <taxon>Malvales</taxon>
        <taxon>Malvaceae</taxon>
        <taxon>Malvoideae</taxon>
        <taxon>Hibiscus</taxon>
    </lineage>
</organism>
<evidence type="ECO:0000313" key="8">
    <source>
        <dbReference type="Proteomes" id="UP001396334"/>
    </source>
</evidence>
<accession>A0ABR2P555</accession>
<dbReference type="InterPro" id="IPR025774">
    <property type="entry name" value="PiNMT-like"/>
</dbReference>
<proteinExistence type="inferred from homology"/>
<dbReference type="Gene3D" id="3.40.50.150">
    <property type="entry name" value="Vaccinia Virus protein VP39"/>
    <property type="match status" value="1"/>
</dbReference>
<feature type="domain" description="Methyltransferase type 11" evidence="6">
    <location>
        <begin position="132"/>
        <end position="230"/>
    </location>
</feature>
<comment type="caution">
    <text evidence="7">The sequence shown here is derived from an EMBL/GenBank/DDBJ whole genome shotgun (WGS) entry which is preliminary data.</text>
</comment>
<evidence type="ECO:0000256" key="1">
    <source>
        <dbReference type="ARBA" id="ARBA00022603"/>
    </source>
</evidence>